<reference evidence="3 4" key="1">
    <citation type="journal article" date="2019" name="Int. J. Syst. Evol. Microbiol.">
        <title>The Global Catalogue of Microorganisms (GCM) 10K type strain sequencing project: providing services to taxonomists for standard genome sequencing and annotation.</title>
        <authorList>
            <consortium name="The Broad Institute Genomics Platform"/>
            <consortium name="The Broad Institute Genome Sequencing Center for Infectious Disease"/>
            <person name="Wu L."/>
            <person name="Ma J."/>
        </authorList>
    </citation>
    <scope>NUCLEOTIDE SEQUENCE [LARGE SCALE GENOMIC DNA]</scope>
    <source>
        <strain evidence="3 4">JCM 13813</strain>
    </source>
</reference>
<comment type="caution">
    <text evidence="3">The sequence shown here is derived from an EMBL/GenBank/DDBJ whole genome shotgun (WGS) entry which is preliminary data.</text>
</comment>
<evidence type="ECO:0000313" key="3">
    <source>
        <dbReference type="EMBL" id="GAA2099392.1"/>
    </source>
</evidence>
<gene>
    <name evidence="3" type="ORF">GCM10009726_08910</name>
</gene>
<dbReference type="Proteomes" id="UP001501161">
    <property type="component" value="Unassembled WGS sequence"/>
</dbReference>
<feature type="transmembrane region" description="Helical" evidence="2">
    <location>
        <begin position="150"/>
        <end position="167"/>
    </location>
</feature>
<feature type="transmembrane region" description="Helical" evidence="2">
    <location>
        <begin position="114"/>
        <end position="138"/>
    </location>
</feature>
<protein>
    <submittedName>
        <fullName evidence="3">Pr6Pr family membrane protein</fullName>
    </submittedName>
</protein>
<feature type="transmembrane region" description="Helical" evidence="2">
    <location>
        <begin position="83"/>
        <end position="102"/>
    </location>
</feature>
<feature type="transmembrane region" description="Helical" evidence="2">
    <location>
        <begin position="179"/>
        <end position="201"/>
    </location>
</feature>
<feature type="region of interest" description="Disordered" evidence="1">
    <location>
        <begin position="1"/>
        <end position="22"/>
    </location>
</feature>
<evidence type="ECO:0000256" key="2">
    <source>
        <dbReference type="SAM" id="Phobius"/>
    </source>
</evidence>
<sequence>MQPGDGHTPRVTSTGTSHDRTFHPTRTARRAYAVNAGIAWLGVVLTVVLSALGWYREAPVEAGLYGDTRDGLGGALARVMDTFSYFTIWSNVVVAASTTMLLRRPVRDTLVQRVLRLDALLMITVTAIVYQVLLAPTIDVEGWSLLTDPILHVVTPLVTVVVWAVWGPRGWISARLVPLALVVPLAWIGWMMLRGAVVGAYPYGFANVTELGYASVSLTLVAILVFGLVVAAAYWGVDALLRRRSAQNS</sequence>
<keyword evidence="2" id="KW-0472">Membrane</keyword>
<name>A0ABN2WUG8_9ACTN</name>
<keyword evidence="4" id="KW-1185">Reference proteome</keyword>
<feature type="transmembrane region" description="Helical" evidence="2">
    <location>
        <begin position="32"/>
        <end position="55"/>
    </location>
</feature>
<proteinExistence type="predicted"/>
<organism evidence="3 4">
    <name type="scientific">Nocardioides furvisabuli</name>
    <dbReference type="NCBI Taxonomy" id="375542"/>
    <lineage>
        <taxon>Bacteria</taxon>
        <taxon>Bacillati</taxon>
        <taxon>Actinomycetota</taxon>
        <taxon>Actinomycetes</taxon>
        <taxon>Propionibacteriales</taxon>
        <taxon>Nocardioidaceae</taxon>
        <taxon>Nocardioides</taxon>
    </lineage>
</organism>
<keyword evidence="2" id="KW-1133">Transmembrane helix</keyword>
<dbReference type="NCBIfam" id="NF038065">
    <property type="entry name" value="Pr6Pr"/>
    <property type="match status" value="1"/>
</dbReference>
<dbReference type="InterPro" id="IPR049713">
    <property type="entry name" value="Pr6Pr-like"/>
</dbReference>
<feature type="transmembrane region" description="Helical" evidence="2">
    <location>
        <begin position="213"/>
        <end position="237"/>
    </location>
</feature>
<dbReference type="EMBL" id="BAAAMQ010000008">
    <property type="protein sequence ID" value="GAA2099392.1"/>
    <property type="molecule type" value="Genomic_DNA"/>
</dbReference>
<evidence type="ECO:0000313" key="4">
    <source>
        <dbReference type="Proteomes" id="UP001501161"/>
    </source>
</evidence>
<keyword evidence="2" id="KW-0812">Transmembrane</keyword>
<evidence type="ECO:0000256" key="1">
    <source>
        <dbReference type="SAM" id="MobiDB-lite"/>
    </source>
</evidence>
<accession>A0ABN2WUG8</accession>